<gene>
    <name evidence="2" type="ORF">CH63R_03137</name>
</gene>
<dbReference type="RefSeq" id="XP_018162928.1">
    <property type="nucleotide sequence ID" value="XM_018298112.1"/>
</dbReference>
<evidence type="ECO:0000259" key="1">
    <source>
        <dbReference type="Pfam" id="PF13468"/>
    </source>
</evidence>
<organism evidence="2 3">
    <name type="scientific">Colletotrichum higginsianum (strain IMI 349063)</name>
    <name type="common">Crucifer anthracnose fungus</name>
    <dbReference type="NCBI Taxonomy" id="759273"/>
    <lineage>
        <taxon>Eukaryota</taxon>
        <taxon>Fungi</taxon>
        <taxon>Dikarya</taxon>
        <taxon>Ascomycota</taxon>
        <taxon>Pezizomycotina</taxon>
        <taxon>Sordariomycetes</taxon>
        <taxon>Hypocreomycetidae</taxon>
        <taxon>Glomerellales</taxon>
        <taxon>Glomerellaceae</taxon>
        <taxon>Colletotrichum</taxon>
        <taxon>Colletotrichum destructivum species complex</taxon>
    </lineage>
</organism>
<feature type="domain" description="Glyoxalase-like" evidence="1">
    <location>
        <begin position="14"/>
        <end position="207"/>
    </location>
</feature>
<dbReference type="AlphaFoldDB" id="A0A1B7YQU7"/>
<dbReference type="InterPro" id="IPR025870">
    <property type="entry name" value="Glyoxalase-like_dom"/>
</dbReference>
<proteinExistence type="predicted"/>
<name>A0A1B7YQU7_COLHI</name>
<dbReference type="VEuPathDB" id="FungiDB:CH63R_03137"/>
<sequence>MAPSDDQSSSSPLLDHIVILLPHQVLASLPSWISSEFTILTGGRHADGRTENKLVIFADGTYLELISFVEGLSKEERLKHKWGPKPDGTVIDWAYSLKEESGFAAIQEHVREAQSVAVYDDPVPGGRIRPDGTELKWAVALPAGAGAGAGSDGAVERGELPFWCFDRTPRELRVPNHVAENTRHPSGALGVHSLAVDVDREELKRAYAGINGRAGEGDDGGRWAFDVPVRQFDDPRHLHVETVSGERGPSIRLSLYTAAGTPKRTIAGDLGGGVSVAIDLVPVSGGSS</sequence>
<dbReference type="Proteomes" id="UP000092177">
    <property type="component" value="Chromosome 2"/>
</dbReference>
<dbReference type="Pfam" id="PF13468">
    <property type="entry name" value="Glyoxalase_3"/>
    <property type="match status" value="1"/>
</dbReference>
<dbReference type="Gene3D" id="3.10.180.10">
    <property type="entry name" value="2,3-Dihydroxybiphenyl 1,2-Dioxygenase, domain 1"/>
    <property type="match status" value="1"/>
</dbReference>
<dbReference type="InterPro" id="IPR029068">
    <property type="entry name" value="Glyas_Bleomycin-R_OHBP_Dase"/>
</dbReference>
<dbReference type="KEGG" id="chig:CH63R_03137"/>
<evidence type="ECO:0000313" key="3">
    <source>
        <dbReference type="Proteomes" id="UP000092177"/>
    </source>
</evidence>
<dbReference type="OrthoDB" id="408973at2759"/>
<keyword evidence="3" id="KW-1185">Reference proteome</keyword>
<dbReference type="EMBL" id="LTAN01000002">
    <property type="protein sequence ID" value="OBR14411.1"/>
    <property type="molecule type" value="Genomic_DNA"/>
</dbReference>
<protein>
    <submittedName>
        <fullName evidence="2">Glyoxalase</fullName>
    </submittedName>
</protein>
<dbReference type="PANTHER" id="PTHR40265">
    <property type="entry name" value="BLL2707 PROTEIN"/>
    <property type="match status" value="1"/>
</dbReference>
<reference evidence="3" key="1">
    <citation type="journal article" date="2017" name="BMC Genomics">
        <title>Gapless genome assembly of Colletotrichum higginsianum reveals chromosome structure and association of transposable elements with secondary metabolite gene clusters.</title>
        <authorList>
            <person name="Dallery J.-F."/>
            <person name="Lapalu N."/>
            <person name="Zampounis A."/>
            <person name="Pigne S."/>
            <person name="Luyten I."/>
            <person name="Amselem J."/>
            <person name="Wittenberg A.H.J."/>
            <person name="Zhou S."/>
            <person name="de Queiroz M.V."/>
            <person name="Robin G.P."/>
            <person name="Auger A."/>
            <person name="Hainaut M."/>
            <person name="Henrissat B."/>
            <person name="Kim K.-T."/>
            <person name="Lee Y.-H."/>
            <person name="Lespinet O."/>
            <person name="Schwartz D.C."/>
            <person name="Thon M.R."/>
            <person name="O'Connell R.J."/>
        </authorList>
    </citation>
    <scope>NUCLEOTIDE SEQUENCE [LARGE SCALE GENOMIC DNA]</scope>
    <source>
        <strain evidence="3">IMI 349063</strain>
    </source>
</reference>
<accession>A0A1B7YQU7</accession>
<comment type="caution">
    <text evidence="2">The sequence shown here is derived from an EMBL/GenBank/DDBJ whole genome shotgun (WGS) entry which is preliminary data.</text>
</comment>
<dbReference type="GeneID" id="28862219"/>
<dbReference type="PANTHER" id="PTHR40265:SF1">
    <property type="entry name" value="GLYOXALASE-LIKE DOMAIN-CONTAINING PROTEIN"/>
    <property type="match status" value="1"/>
</dbReference>
<evidence type="ECO:0000313" key="2">
    <source>
        <dbReference type="EMBL" id="OBR14411.1"/>
    </source>
</evidence>